<evidence type="ECO:0000256" key="2">
    <source>
        <dbReference type="ARBA" id="ARBA00022649"/>
    </source>
</evidence>
<dbReference type="Gene3D" id="3.30.460.10">
    <property type="entry name" value="Beta Polymerase, domain 2"/>
    <property type="match status" value="1"/>
</dbReference>
<dbReference type="EC" id="2.7.7.108" evidence="9"/>
<dbReference type="GO" id="GO:0070733">
    <property type="term" value="F:AMPylase activity"/>
    <property type="evidence" value="ECO:0007669"/>
    <property type="project" value="UniProtKB-EC"/>
</dbReference>
<evidence type="ECO:0000256" key="8">
    <source>
        <dbReference type="ARBA" id="ARBA00022842"/>
    </source>
</evidence>
<evidence type="ECO:0000256" key="7">
    <source>
        <dbReference type="ARBA" id="ARBA00022840"/>
    </source>
</evidence>
<evidence type="ECO:0000256" key="1">
    <source>
        <dbReference type="ARBA" id="ARBA00001946"/>
    </source>
</evidence>
<dbReference type="InterPro" id="IPR002934">
    <property type="entry name" value="Polymerase_NTP_transf_dom"/>
</dbReference>
<dbReference type="InterPro" id="IPR052038">
    <property type="entry name" value="Type-VII_TA_antitoxin"/>
</dbReference>
<evidence type="ECO:0000256" key="11">
    <source>
        <dbReference type="ARBA" id="ARBA00047518"/>
    </source>
</evidence>
<comment type="similarity">
    <text evidence="10">Belongs to the MntA antitoxin family.</text>
</comment>
<comment type="catalytic activity">
    <reaction evidence="12">
        <text>L-tyrosyl-[protein] + ATP = O-(5'-adenylyl)-L-tyrosyl-[protein] + diphosphate</text>
        <dbReference type="Rhea" id="RHEA:54288"/>
        <dbReference type="Rhea" id="RHEA-COMP:10136"/>
        <dbReference type="Rhea" id="RHEA-COMP:13846"/>
        <dbReference type="ChEBI" id="CHEBI:30616"/>
        <dbReference type="ChEBI" id="CHEBI:33019"/>
        <dbReference type="ChEBI" id="CHEBI:46858"/>
        <dbReference type="ChEBI" id="CHEBI:83624"/>
        <dbReference type="EC" id="2.7.7.108"/>
    </reaction>
</comment>
<dbReference type="Proteomes" id="UP000009376">
    <property type="component" value="Unassembled WGS sequence"/>
</dbReference>
<comment type="cofactor">
    <cofactor evidence="1">
        <name>Mg(2+)</name>
        <dbReference type="ChEBI" id="CHEBI:18420"/>
    </cofactor>
</comment>
<evidence type="ECO:0000313" key="15">
    <source>
        <dbReference type="Proteomes" id="UP000009376"/>
    </source>
</evidence>
<dbReference type="PANTHER" id="PTHR33571:SF14">
    <property type="entry name" value="PROTEIN ADENYLYLTRANSFERASE MJ0435-RELATED"/>
    <property type="match status" value="1"/>
</dbReference>
<feature type="domain" description="Polymerase nucleotidyl transferase" evidence="13">
    <location>
        <begin position="65"/>
        <end position="142"/>
    </location>
</feature>
<accession>D6GWI5</accession>
<dbReference type="EMBL" id="GG745598">
    <property type="protein sequence ID" value="EFD92419.1"/>
    <property type="molecule type" value="Genomic_DNA"/>
</dbReference>
<organism evidence="14 15">
    <name type="scientific">Candidatus Parvarchaeum acidophilus ARMAN-5</name>
    <dbReference type="NCBI Taxonomy" id="662762"/>
    <lineage>
        <taxon>Archaea</taxon>
        <taxon>Candidatus Parvarchaeota</taxon>
        <taxon>Candidatus Parvarchaeum</taxon>
    </lineage>
</organism>
<evidence type="ECO:0000256" key="3">
    <source>
        <dbReference type="ARBA" id="ARBA00022679"/>
    </source>
</evidence>
<gene>
    <name evidence="14" type="ORF">BJBARM5_0862</name>
</gene>
<evidence type="ECO:0000256" key="5">
    <source>
        <dbReference type="ARBA" id="ARBA00022723"/>
    </source>
</evidence>
<dbReference type="Pfam" id="PF01909">
    <property type="entry name" value="NTP_transf_2"/>
    <property type="match status" value="1"/>
</dbReference>
<comment type="catalytic activity">
    <reaction evidence="11">
        <text>O-(5'-adenylyl)-L-tyrosyl-[protein] + ATP = O-[5'-(adenylyl-(5'-&gt;3')-adenylyl)]-L-tyrosyl-[protein] + diphosphate</text>
        <dbReference type="Rhea" id="RHEA:66528"/>
        <dbReference type="Rhea" id="RHEA-COMP:13846"/>
        <dbReference type="Rhea" id="RHEA-COMP:17046"/>
        <dbReference type="ChEBI" id="CHEBI:30616"/>
        <dbReference type="ChEBI" id="CHEBI:33019"/>
        <dbReference type="ChEBI" id="CHEBI:83624"/>
        <dbReference type="ChEBI" id="CHEBI:167160"/>
    </reaction>
</comment>
<evidence type="ECO:0000313" key="14">
    <source>
        <dbReference type="EMBL" id="EFD92419.1"/>
    </source>
</evidence>
<dbReference type="SUPFAM" id="SSF81301">
    <property type="entry name" value="Nucleotidyltransferase"/>
    <property type="match status" value="1"/>
</dbReference>
<dbReference type="AlphaFoldDB" id="D6GWI5"/>
<keyword evidence="3" id="KW-0808">Transferase</keyword>
<evidence type="ECO:0000256" key="12">
    <source>
        <dbReference type="ARBA" id="ARBA00048696"/>
    </source>
</evidence>
<name>D6GWI5_PARA5</name>
<dbReference type="GO" id="GO:0005524">
    <property type="term" value="F:ATP binding"/>
    <property type="evidence" value="ECO:0007669"/>
    <property type="project" value="UniProtKB-KW"/>
</dbReference>
<protein>
    <recommendedName>
        <fullName evidence="9">protein adenylyltransferase</fullName>
        <ecNumber evidence="9">2.7.7.108</ecNumber>
    </recommendedName>
</protein>
<dbReference type="PANTHER" id="PTHR33571">
    <property type="entry name" value="SSL8005 PROTEIN"/>
    <property type="match status" value="1"/>
</dbReference>
<evidence type="ECO:0000256" key="10">
    <source>
        <dbReference type="ARBA" id="ARBA00038276"/>
    </source>
</evidence>
<keyword evidence="2" id="KW-1277">Toxin-antitoxin system</keyword>
<dbReference type="Pfam" id="PF24434">
    <property type="entry name" value="DUF7557"/>
    <property type="match status" value="1"/>
</dbReference>
<keyword evidence="4" id="KW-0548">Nucleotidyltransferase</keyword>
<dbReference type="InterPro" id="IPR055979">
    <property type="entry name" value="DUF7557"/>
</dbReference>
<reference evidence="15" key="1">
    <citation type="journal article" date="2010" name="Proc. Natl. Acad. Sci. U.S.A.">
        <title>Enigmatic, ultrasmall, uncultivated Archaea.</title>
        <authorList>
            <person name="Baker B.J."/>
            <person name="Comolli L.R."/>
            <person name="Dick G.J."/>
            <person name="Hauser L.J."/>
            <person name="Hyatt D."/>
            <person name="Dill B.D."/>
            <person name="Land M.L."/>
            <person name="Verberkmoes N.C."/>
            <person name="Hettich R.L."/>
            <person name="Banfield J.F."/>
        </authorList>
    </citation>
    <scope>NUCLEOTIDE SEQUENCE [LARGE SCALE GENOMIC DNA]</scope>
</reference>
<keyword evidence="8" id="KW-0460">Magnesium</keyword>
<proteinExistence type="inferred from homology"/>
<keyword evidence="6" id="KW-0547">Nucleotide-binding</keyword>
<evidence type="ECO:0000259" key="13">
    <source>
        <dbReference type="Pfam" id="PF01909"/>
    </source>
</evidence>
<evidence type="ECO:0000256" key="4">
    <source>
        <dbReference type="ARBA" id="ARBA00022695"/>
    </source>
</evidence>
<sequence length="144" mass="16475">MVTTIQVDESTKEMLEKLKIHKRQPFNEVILELIKAKENSQKTEEKQKKMVNSLEEVKKLAIPILKAHKIKKAAVFGSFARGDFDNKSDVDILIEPPEGFSLFDLAGLHLNLEDTLGRKVDVMIYDSINPLIKDKVMKEKKDII</sequence>
<dbReference type="InterPro" id="IPR043519">
    <property type="entry name" value="NT_sf"/>
</dbReference>
<keyword evidence="5" id="KW-0479">Metal-binding</keyword>
<keyword evidence="7" id="KW-0067">ATP-binding</keyword>
<evidence type="ECO:0000256" key="6">
    <source>
        <dbReference type="ARBA" id="ARBA00022741"/>
    </source>
</evidence>
<dbReference type="CDD" id="cd05403">
    <property type="entry name" value="NT_KNTase_like"/>
    <property type="match status" value="1"/>
</dbReference>
<dbReference type="GO" id="GO:0046872">
    <property type="term" value="F:metal ion binding"/>
    <property type="evidence" value="ECO:0007669"/>
    <property type="project" value="UniProtKB-KW"/>
</dbReference>
<evidence type="ECO:0000256" key="9">
    <source>
        <dbReference type="ARBA" id="ARBA00034531"/>
    </source>
</evidence>